<sequence length="214" mass="23439">PSDNDSHEPSGSGAVGQINTFGSTEEILDWITHQVNETNTFSVCVSRTDLFSTGMQQWQRQKKTSPKSRLKVTFFGEAGIDTGALSREFLTEMLAEVENRLFVGRSDKKGKNLVYCLNSLDSNFFGSVGEIMAASLAQGGPCPNFLRKWCFRCLCSGDSDSIQVSASDVTDFELSKLIERINSTSNDNISDLVDDTVTCGCTGIVSMARRDTMI</sequence>
<dbReference type="InterPro" id="IPR000569">
    <property type="entry name" value="HECT_dom"/>
</dbReference>
<proteinExistence type="predicted"/>
<organism evidence="5 6">
    <name type="scientific">Xenotaenia resolanae</name>
    <dbReference type="NCBI Taxonomy" id="208358"/>
    <lineage>
        <taxon>Eukaryota</taxon>
        <taxon>Metazoa</taxon>
        <taxon>Chordata</taxon>
        <taxon>Craniata</taxon>
        <taxon>Vertebrata</taxon>
        <taxon>Euteleostomi</taxon>
        <taxon>Actinopterygii</taxon>
        <taxon>Neopterygii</taxon>
        <taxon>Teleostei</taxon>
        <taxon>Neoteleostei</taxon>
        <taxon>Acanthomorphata</taxon>
        <taxon>Ovalentaria</taxon>
        <taxon>Atherinomorphae</taxon>
        <taxon>Cyprinodontiformes</taxon>
        <taxon>Goodeidae</taxon>
        <taxon>Xenotaenia</taxon>
    </lineage>
</organism>
<dbReference type="Proteomes" id="UP001444071">
    <property type="component" value="Unassembled WGS sequence"/>
</dbReference>
<keyword evidence="2 3" id="KW-0833">Ubl conjugation pathway</keyword>
<evidence type="ECO:0000256" key="3">
    <source>
        <dbReference type="PROSITE-ProRule" id="PRU00104"/>
    </source>
</evidence>
<dbReference type="EMBL" id="JAHRIM010094422">
    <property type="protein sequence ID" value="MEQ2278185.1"/>
    <property type="molecule type" value="Genomic_DNA"/>
</dbReference>
<dbReference type="PROSITE" id="PS50237">
    <property type="entry name" value="HECT"/>
    <property type="match status" value="1"/>
</dbReference>
<evidence type="ECO:0000256" key="2">
    <source>
        <dbReference type="ARBA" id="ARBA00022786"/>
    </source>
</evidence>
<name>A0ABV0X8I3_9TELE</name>
<evidence type="ECO:0000313" key="6">
    <source>
        <dbReference type="Proteomes" id="UP001444071"/>
    </source>
</evidence>
<comment type="caution">
    <text evidence="5">The sequence shown here is derived from an EMBL/GenBank/DDBJ whole genome shotgun (WGS) entry which is preliminary data.</text>
</comment>
<evidence type="ECO:0000259" key="4">
    <source>
        <dbReference type="PROSITE" id="PS50237"/>
    </source>
</evidence>
<protein>
    <recommendedName>
        <fullName evidence="4">HECT domain-containing protein</fullName>
    </recommendedName>
</protein>
<reference evidence="5 6" key="1">
    <citation type="submission" date="2021-06" db="EMBL/GenBank/DDBJ databases">
        <authorList>
            <person name="Palmer J.M."/>
        </authorList>
    </citation>
    <scope>NUCLEOTIDE SEQUENCE [LARGE SCALE GENOMIC DNA]</scope>
    <source>
        <strain evidence="5 6">XR_2019</strain>
        <tissue evidence="5">Muscle</tissue>
    </source>
</reference>
<evidence type="ECO:0000313" key="5">
    <source>
        <dbReference type="EMBL" id="MEQ2278185.1"/>
    </source>
</evidence>
<comment type="caution">
    <text evidence="3">Lacks conserved residue(s) required for the propagation of feature annotation.</text>
</comment>
<keyword evidence="1" id="KW-0808">Transferase</keyword>
<feature type="domain" description="HECT" evidence="4">
    <location>
        <begin position="62"/>
        <end position="99"/>
    </location>
</feature>
<feature type="non-terminal residue" evidence="5">
    <location>
        <position position="1"/>
    </location>
</feature>
<dbReference type="Gene3D" id="3.90.1750.10">
    <property type="entry name" value="Hect, E3 ligase catalytic domains"/>
    <property type="match status" value="1"/>
</dbReference>
<evidence type="ECO:0000256" key="1">
    <source>
        <dbReference type="ARBA" id="ARBA00022679"/>
    </source>
</evidence>
<dbReference type="SUPFAM" id="SSF56204">
    <property type="entry name" value="Hect, E3 ligase catalytic domain"/>
    <property type="match status" value="1"/>
</dbReference>
<keyword evidence="6" id="KW-1185">Reference proteome</keyword>
<accession>A0ABV0X8I3</accession>
<feature type="non-terminal residue" evidence="5">
    <location>
        <position position="214"/>
    </location>
</feature>
<dbReference type="InterPro" id="IPR035983">
    <property type="entry name" value="Hect_E3_ubiquitin_ligase"/>
</dbReference>
<gene>
    <name evidence="5" type="ORF">XENORESO_013829</name>
</gene>